<evidence type="ECO:0000313" key="2">
    <source>
        <dbReference type="Proteomes" id="UP000663918"/>
    </source>
</evidence>
<protein>
    <submittedName>
        <fullName evidence="1">Uncharacterized protein</fullName>
    </submittedName>
</protein>
<dbReference type="AlphaFoldDB" id="A0A975C070"/>
<gene>
    <name evidence="1" type="ORF">IFJ75_00110</name>
</gene>
<dbReference type="RefSeq" id="WP_207870558.1">
    <property type="nucleotide sequence ID" value="NZ_CP062222.1"/>
</dbReference>
<accession>A0A975C070</accession>
<reference evidence="1" key="1">
    <citation type="submission" date="2020-09" db="EMBL/GenBank/DDBJ databases">
        <title>Brevundimonas sp. LVF2 isolated from a puddle in Goettingen, Germany.</title>
        <authorList>
            <person name="Friedrich I."/>
            <person name="Klassen A."/>
            <person name="Hannes N."/>
            <person name="Schneider D."/>
            <person name="Hertel R."/>
            <person name="Daniel R."/>
        </authorList>
    </citation>
    <scope>NUCLEOTIDE SEQUENCE</scope>
    <source>
        <strain evidence="1">LVF2</strain>
    </source>
</reference>
<dbReference type="EMBL" id="CP062222">
    <property type="protein sequence ID" value="QTC91383.1"/>
    <property type="molecule type" value="Genomic_DNA"/>
</dbReference>
<dbReference type="Proteomes" id="UP000663918">
    <property type="component" value="Chromosome"/>
</dbReference>
<evidence type="ECO:0000313" key="1">
    <source>
        <dbReference type="EMBL" id="QTC91383.1"/>
    </source>
</evidence>
<dbReference type="KEGG" id="bgoe:IFJ75_00110"/>
<proteinExistence type="predicted"/>
<organism evidence="1 2">
    <name type="scientific">Brevundimonas goettingensis</name>
    <dbReference type="NCBI Taxonomy" id="2774190"/>
    <lineage>
        <taxon>Bacteria</taxon>
        <taxon>Pseudomonadati</taxon>
        <taxon>Pseudomonadota</taxon>
        <taxon>Alphaproteobacteria</taxon>
        <taxon>Caulobacterales</taxon>
        <taxon>Caulobacteraceae</taxon>
        <taxon>Brevundimonas</taxon>
    </lineage>
</organism>
<name>A0A975C070_9CAUL</name>
<sequence length="123" mass="12938">MARKLSVQKVIGGLGLVVIALGGLSLWAISEGARPGFAQEPASERVLRQAREQLGPDAEIRLIAPGNGRVVCGYLAAGRAAPATGFVSRPNRLLLSNDPLKGEFDQMVAQDCPEFPAPPRPAP</sequence>
<keyword evidence="2" id="KW-1185">Reference proteome</keyword>